<evidence type="ECO:0000256" key="4">
    <source>
        <dbReference type="ARBA" id="ARBA00022741"/>
    </source>
</evidence>
<organism evidence="11 12">
    <name type="scientific">Dimargaris cristalligena</name>
    <dbReference type="NCBI Taxonomy" id="215637"/>
    <lineage>
        <taxon>Eukaryota</taxon>
        <taxon>Fungi</taxon>
        <taxon>Fungi incertae sedis</taxon>
        <taxon>Zoopagomycota</taxon>
        <taxon>Kickxellomycotina</taxon>
        <taxon>Dimargaritomycetes</taxon>
        <taxon>Dimargaritales</taxon>
        <taxon>Dimargaritaceae</taxon>
        <taxon>Dimargaris</taxon>
    </lineage>
</organism>
<dbReference type="AlphaFoldDB" id="A0A4P9ZYZ8"/>
<gene>
    <name evidence="11" type="ORF">BJ085DRAFT_15337</name>
</gene>
<evidence type="ECO:0000256" key="5">
    <source>
        <dbReference type="ARBA" id="ARBA00022777"/>
    </source>
</evidence>
<dbReference type="STRING" id="215637.A0A4P9ZYZ8"/>
<evidence type="ECO:0000256" key="7">
    <source>
        <dbReference type="PROSITE-ProRule" id="PRU10141"/>
    </source>
</evidence>
<dbReference type="Proteomes" id="UP000268162">
    <property type="component" value="Unassembled WGS sequence"/>
</dbReference>
<dbReference type="InterPro" id="IPR011009">
    <property type="entry name" value="Kinase-like_dom_sf"/>
</dbReference>
<dbReference type="FunFam" id="1.10.510.10:FF:000465">
    <property type="entry name" value="Non-specific serine/threonine protein kinase"/>
    <property type="match status" value="1"/>
</dbReference>
<dbReference type="PROSITE" id="PS51285">
    <property type="entry name" value="AGC_KINASE_CTER"/>
    <property type="match status" value="1"/>
</dbReference>
<evidence type="ECO:0000256" key="3">
    <source>
        <dbReference type="ARBA" id="ARBA00022679"/>
    </source>
</evidence>
<proteinExistence type="inferred from homology"/>
<keyword evidence="4 7" id="KW-0547">Nucleotide-binding</keyword>
<keyword evidence="2" id="KW-0597">Phosphoprotein</keyword>
<dbReference type="PROSITE" id="PS50011">
    <property type="entry name" value="PROTEIN_KINASE_DOM"/>
    <property type="match status" value="1"/>
</dbReference>
<dbReference type="SUPFAM" id="SSF56112">
    <property type="entry name" value="Protein kinase-like (PK-like)"/>
    <property type="match status" value="1"/>
</dbReference>
<feature type="domain" description="AGC-kinase C-terminal" evidence="10">
    <location>
        <begin position="281"/>
        <end position="329"/>
    </location>
</feature>
<feature type="non-terminal residue" evidence="11">
    <location>
        <position position="329"/>
    </location>
</feature>
<feature type="binding site" evidence="7">
    <location>
        <position position="39"/>
    </location>
    <ligand>
        <name>ATP</name>
        <dbReference type="ChEBI" id="CHEBI:30616"/>
    </ligand>
</feature>
<evidence type="ECO:0000313" key="11">
    <source>
        <dbReference type="EMBL" id="RKP38984.1"/>
    </source>
</evidence>
<dbReference type="GO" id="GO:0004674">
    <property type="term" value="F:protein serine/threonine kinase activity"/>
    <property type="evidence" value="ECO:0007669"/>
    <property type="project" value="UniProtKB-KW"/>
</dbReference>
<evidence type="ECO:0000259" key="9">
    <source>
        <dbReference type="PROSITE" id="PS50011"/>
    </source>
</evidence>
<dbReference type="Pfam" id="PF00069">
    <property type="entry name" value="Pkinase"/>
    <property type="match status" value="1"/>
</dbReference>
<protein>
    <submittedName>
        <fullName evidence="11">Putative RAC-beta serine/threonine-protein kinase-A</fullName>
    </submittedName>
</protein>
<reference evidence="12" key="1">
    <citation type="journal article" date="2018" name="Nat. Microbiol.">
        <title>Leveraging single-cell genomics to expand the fungal tree of life.</title>
        <authorList>
            <person name="Ahrendt S.R."/>
            <person name="Quandt C.A."/>
            <person name="Ciobanu D."/>
            <person name="Clum A."/>
            <person name="Salamov A."/>
            <person name="Andreopoulos B."/>
            <person name="Cheng J.F."/>
            <person name="Woyke T."/>
            <person name="Pelin A."/>
            <person name="Henrissat B."/>
            <person name="Reynolds N.K."/>
            <person name="Benny G.L."/>
            <person name="Smith M.E."/>
            <person name="James T.Y."/>
            <person name="Grigoriev I.V."/>
        </authorList>
    </citation>
    <scope>NUCLEOTIDE SEQUENCE [LARGE SCALE GENOMIC DNA]</scope>
    <source>
        <strain evidence="12">RSA 468</strain>
    </source>
</reference>
<keyword evidence="12" id="KW-1185">Reference proteome</keyword>
<evidence type="ECO:0000256" key="1">
    <source>
        <dbReference type="ARBA" id="ARBA00022527"/>
    </source>
</evidence>
<dbReference type="InterPro" id="IPR017441">
    <property type="entry name" value="Protein_kinase_ATP_BS"/>
</dbReference>
<dbReference type="PROSITE" id="PS00107">
    <property type="entry name" value="PROTEIN_KINASE_ATP"/>
    <property type="match status" value="1"/>
</dbReference>
<name>A0A4P9ZYZ8_9FUNG</name>
<dbReference type="EMBL" id="ML002310">
    <property type="protein sequence ID" value="RKP38984.1"/>
    <property type="molecule type" value="Genomic_DNA"/>
</dbReference>
<dbReference type="PROSITE" id="PS00108">
    <property type="entry name" value="PROTEIN_KINASE_ST"/>
    <property type="match status" value="1"/>
</dbReference>
<dbReference type="InterPro" id="IPR000719">
    <property type="entry name" value="Prot_kinase_dom"/>
</dbReference>
<evidence type="ECO:0000256" key="2">
    <source>
        <dbReference type="ARBA" id="ARBA00022553"/>
    </source>
</evidence>
<comment type="similarity">
    <text evidence="8">Belongs to the protein kinase superfamily.</text>
</comment>
<dbReference type="SMART" id="SM00220">
    <property type="entry name" value="S_TKc"/>
    <property type="match status" value="1"/>
</dbReference>
<dbReference type="InterPro" id="IPR008271">
    <property type="entry name" value="Ser/Thr_kinase_AS"/>
</dbReference>
<dbReference type="Gene3D" id="3.30.200.20">
    <property type="entry name" value="Phosphorylase Kinase, domain 1"/>
    <property type="match status" value="1"/>
</dbReference>
<keyword evidence="5 11" id="KW-0418">Kinase</keyword>
<sequence>MTSSARLENFDLLKVVGRGCMGKVFLARDKMTDELVAIKSISKEKVLRQNEVEHILGERDILANIADNNHPYLMKLRYSFQTEGHLFLVLDYLPGGDIATQLARYYRFSEERSRFYAAEILLGLEELHRMGIVYRDLKPENMLIDRHGHILLTDFGLSKQLPTEGYDNLGCPRYRRRTKTFCGTAEYLAPEMLRGEIYDQGIDFWSLGTCLYEMMTGMTPFWAENHSKMYQRVLFDRLHFPANMSWEARSLITGLLAKDPQKRLGAGEFGVEQVKSHPFFASVNWSSFMERRVTAPVVPPVAHAEDVSNFEDAFINLPVELAATNRDYL</sequence>
<dbReference type="InterPro" id="IPR045270">
    <property type="entry name" value="STKc_AGC"/>
</dbReference>
<dbReference type="GO" id="GO:0005524">
    <property type="term" value="F:ATP binding"/>
    <property type="evidence" value="ECO:0007669"/>
    <property type="project" value="UniProtKB-UniRule"/>
</dbReference>
<keyword evidence="3" id="KW-0808">Transferase</keyword>
<keyword evidence="1 8" id="KW-0723">Serine/threonine-protein kinase</keyword>
<dbReference type="CDD" id="cd05123">
    <property type="entry name" value="STKc_AGC"/>
    <property type="match status" value="1"/>
</dbReference>
<dbReference type="Gene3D" id="1.10.510.10">
    <property type="entry name" value="Transferase(Phosphotransferase) domain 1"/>
    <property type="match status" value="1"/>
</dbReference>
<evidence type="ECO:0000256" key="6">
    <source>
        <dbReference type="ARBA" id="ARBA00022840"/>
    </source>
</evidence>
<dbReference type="PANTHER" id="PTHR24351">
    <property type="entry name" value="RIBOSOMAL PROTEIN S6 KINASE"/>
    <property type="match status" value="1"/>
</dbReference>
<evidence type="ECO:0000313" key="12">
    <source>
        <dbReference type="Proteomes" id="UP000268162"/>
    </source>
</evidence>
<keyword evidence="6 7" id="KW-0067">ATP-binding</keyword>
<dbReference type="InterPro" id="IPR000961">
    <property type="entry name" value="AGC-kinase_C"/>
</dbReference>
<evidence type="ECO:0000259" key="10">
    <source>
        <dbReference type="PROSITE" id="PS51285"/>
    </source>
</evidence>
<feature type="domain" description="Protein kinase" evidence="9">
    <location>
        <begin position="10"/>
        <end position="280"/>
    </location>
</feature>
<accession>A0A4P9ZYZ8</accession>
<evidence type="ECO:0000256" key="8">
    <source>
        <dbReference type="RuleBase" id="RU000304"/>
    </source>
</evidence>